<keyword evidence="7" id="KW-0418">Kinase</keyword>
<comment type="catalytic activity">
    <reaction evidence="1">
        <text>ATP + protein L-histidine = ADP + protein N-phospho-L-histidine.</text>
        <dbReference type="EC" id="2.7.13.3"/>
    </reaction>
</comment>
<dbReference type="Pfam" id="PF00072">
    <property type="entry name" value="Response_reg"/>
    <property type="match status" value="1"/>
</dbReference>
<dbReference type="CDD" id="cd12107">
    <property type="entry name" value="Hemerythrin"/>
    <property type="match status" value="1"/>
</dbReference>
<feature type="modified residue" description="4-aspartylphosphate" evidence="9">
    <location>
        <position position="751"/>
    </location>
</feature>
<proteinExistence type="inferred from homology"/>
<dbReference type="SUPFAM" id="SSF52172">
    <property type="entry name" value="CheY-like"/>
    <property type="match status" value="1"/>
</dbReference>
<dbReference type="CDD" id="cd00130">
    <property type="entry name" value="PAS"/>
    <property type="match status" value="1"/>
</dbReference>
<dbReference type="Gene3D" id="1.10.287.130">
    <property type="match status" value="1"/>
</dbReference>
<feature type="domain" description="Histidine kinase" evidence="10">
    <location>
        <begin position="460"/>
        <end position="682"/>
    </location>
</feature>
<dbReference type="Gene3D" id="3.40.50.2300">
    <property type="match status" value="1"/>
</dbReference>
<organism evidence="14 15">
    <name type="scientific">Carboxylicivirga marina</name>
    <dbReference type="NCBI Taxonomy" id="2800988"/>
    <lineage>
        <taxon>Bacteria</taxon>
        <taxon>Pseudomonadati</taxon>
        <taxon>Bacteroidota</taxon>
        <taxon>Bacteroidia</taxon>
        <taxon>Marinilabiliales</taxon>
        <taxon>Marinilabiliaceae</taxon>
        <taxon>Carboxylicivirga</taxon>
    </lineage>
</organism>
<dbReference type="CDD" id="cd17546">
    <property type="entry name" value="REC_hyHK_CKI1_RcsC-like"/>
    <property type="match status" value="1"/>
</dbReference>
<dbReference type="Gene3D" id="1.20.120.50">
    <property type="entry name" value="Hemerythrin-like"/>
    <property type="match status" value="1"/>
</dbReference>
<dbReference type="InterPro" id="IPR011006">
    <property type="entry name" value="CheY-like_superfamily"/>
</dbReference>
<dbReference type="SMART" id="SM00387">
    <property type="entry name" value="HATPase_c"/>
    <property type="match status" value="1"/>
</dbReference>
<gene>
    <name evidence="14" type="ORF">JIV24_20740</name>
</gene>
<dbReference type="PRINTS" id="PR00344">
    <property type="entry name" value="BCTRLSENSOR"/>
</dbReference>
<dbReference type="Gene3D" id="3.30.450.20">
    <property type="entry name" value="PAS domain"/>
    <property type="match status" value="2"/>
</dbReference>
<dbReference type="SUPFAM" id="SSF47384">
    <property type="entry name" value="Homodimeric domain of signal transducing histidine kinase"/>
    <property type="match status" value="1"/>
</dbReference>
<dbReference type="Pfam" id="PF13426">
    <property type="entry name" value="PAS_9"/>
    <property type="match status" value="1"/>
</dbReference>
<dbReference type="Gene3D" id="3.30.565.10">
    <property type="entry name" value="Histidine kinase-like ATPase, C-terminal domain"/>
    <property type="match status" value="1"/>
</dbReference>
<dbReference type="InterPro" id="IPR036097">
    <property type="entry name" value="HisK_dim/P_sf"/>
</dbReference>
<dbReference type="SMART" id="SM00448">
    <property type="entry name" value="REC"/>
    <property type="match status" value="1"/>
</dbReference>
<dbReference type="EMBL" id="JAENRR010000091">
    <property type="protein sequence ID" value="MBK3519781.1"/>
    <property type="molecule type" value="Genomic_DNA"/>
</dbReference>
<dbReference type="InterPro" id="IPR005467">
    <property type="entry name" value="His_kinase_dom"/>
</dbReference>
<evidence type="ECO:0000259" key="12">
    <source>
        <dbReference type="PROSITE" id="PS50112"/>
    </source>
</evidence>
<keyword evidence="6" id="KW-0479">Metal-binding</keyword>
<dbReference type="SUPFAM" id="SSF47188">
    <property type="entry name" value="Hemerythrin-like"/>
    <property type="match status" value="1"/>
</dbReference>
<comment type="caution">
    <text evidence="14">The sequence shown here is derived from an EMBL/GenBank/DDBJ whole genome shotgun (WGS) entry which is preliminary data.</text>
</comment>
<evidence type="ECO:0000259" key="10">
    <source>
        <dbReference type="PROSITE" id="PS50109"/>
    </source>
</evidence>
<dbReference type="InterPro" id="IPR001789">
    <property type="entry name" value="Sig_transdc_resp-reg_receiver"/>
</dbReference>
<dbReference type="PROSITE" id="PS50112">
    <property type="entry name" value="PAS"/>
    <property type="match status" value="1"/>
</dbReference>
<evidence type="ECO:0000256" key="8">
    <source>
        <dbReference type="ARBA" id="ARBA00023004"/>
    </source>
</evidence>
<dbReference type="RefSeq" id="WP_200467000.1">
    <property type="nucleotide sequence ID" value="NZ_JAENRR010000091.1"/>
</dbReference>
<dbReference type="NCBIfam" id="TIGR00229">
    <property type="entry name" value="sensory_box"/>
    <property type="match status" value="1"/>
</dbReference>
<evidence type="ECO:0000256" key="3">
    <source>
        <dbReference type="ARBA" id="ARBA00012438"/>
    </source>
</evidence>
<evidence type="ECO:0000256" key="2">
    <source>
        <dbReference type="ARBA" id="ARBA00010587"/>
    </source>
</evidence>
<dbReference type="NCBIfam" id="NF033749">
    <property type="entry name" value="bact_hemeryth"/>
    <property type="match status" value="1"/>
</dbReference>
<feature type="domain" description="PAC" evidence="13">
    <location>
        <begin position="388"/>
        <end position="442"/>
    </location>
</feature>
<evidence type="ECO:0000256" key="4">
    <source>
        <dbReference type="ARBA" id="ARBA00022553"/>
    </source>
</evidence>
<evidence type="ECO:0000256" key="1">
    <source>
        <dbReference type="ARBA" id="ARBA00000085"/>
    </source>
</evidence>
<dbReference type="InterPro" id="IPR012312">
    <property type="entry name" value="Hemerythrin-like"/>
</dbReference>
<dbReference type="InterPro" id="IPR003661">
    <property type="entry name" value="HisK_dim/P_dom"/>
</dbReference>
<evidence type="ECO:0000259" key="13">
    <source>
        <dbReference type="PROSITE" id="PS50113"/>
    </source>
</evidence>
<name>A0ABS1HQ51_9BACT</name>
<dbReference type="EC" id="2.7.13.3" evidence="3"/>
<dbReference type="InterPro" id="IPR000700">
    <property type="entry name" value="PAS-assoc_C"/>
</dbReference>
<dbReference type="InterPro" id="IPR001610">
    <property type="entry name" value="PAC"/>
</dbReference>
<evidence type="ECO:0000256" key="9">
    <source>
        <dbReference type="PROSITE-ProRule" id="PRU00169"/>
    </source>
</evidence>
<keyword evidence="5" id="KW-0808">Transferase</keyword>
<dbReference type="InterPro" id="IPR003594">
    <property type="entry name" value="HATPase_dom"/>
</dbReference>
<sequence length="820" mass="94270">MKELDNFDIFPWNKNFETDIEIIDKQHMKLISIVNRLAIHVVQHSSISILDSIFDELIQYTDYHFKTEEEYWHANMKECHWSDEHSKTHKNFINEIINLKNEKGDLSEPQVTQELLSFLTNWLAYHILDSDKRMAIAVGHMNSGYSFEEAKGLANDAMSGSMKTLIETILKMYDNLSVRTIDLLREKSRRKKAEQELLSSEKRWQFLLEETDEAIWEWDIKNKIGSSIYNSPFYSFLVKNEQTSKEEIIKIHPDDIEHVKSELVKHLDGKTNFFSTEYRVLRKNKSWSRICSKGKVVERNKQNVAIRMLGTHADITERELGSLIYYQSHQSIVIADSNCEITNVNPAFFETTGYTNKDMVGQELLSWIDKTKNEQLINQLQDILKYDGQWSGELIGSKKTGEKFTAWAKIFPIGVKDKTVESFVIIFTDISDRKEVETQLLNAKNKAVESDILKTEFINNMSHEIRTPMNGIIGFTNLLKAENTSEKDRSSYIDIVQSCGTQLLGIIDNILEISKLETKQVKLVVTEVNLNELILNLFSSYNARAVDNGIQLYIKKEAKVQECKILADENKLYTILNHLLDNAFKFTSQGSIELGYSTDLSGTSPKISIYIKDTGIGIQEEYQHLIFERFSQEKKNLTDKVGGLGLGLSIARENARLMNGDIEMISAPGKGATFIVTLPYNTPVNKVYVPEKKINNTEFVVLIAEDEEINSILLETYLNKMDFACLVITVRDGKEAIEVCQNRHVDIILMDLKMLNVDGFEATERIKELYPRMPIIAQTAYTEEEDERRALNAGCDDFITKPIIQKKLEELMLKHLTIDK</sequence>
<feature type="domain" description="PAS" evidence="12">
    <location>
        <begin position="316"/>
        <end position="387"/>
    </location>
</feature>
<dbReference type="InterPro" id="IPR004358">
    <property type="entry name" value="Sig_transdc_His_kin-like_C"/>
</dbReference>
<reference evidence="14 15" key="1">
    <citation type="submission" date="2021-01" db="EMBL/GenBank/DDBJ databases">
        <title>Carboxyliciviraga sp.nov., isolated from coastal sediments.</title>
        <authorList>
            <person name="Lu D."/>
            <person name="Zhang T."/>
        </authorList>
    </citation>
    <scope>NUCLEOTIDE SEQUENCE [LARGE SCALE GENOMIC DNA]</scope>
    <source>
        <strain evidence="14 15">N1Y132</strain>
    </source>
</reference>
<dbReference type="NCBIfam" id="TIGR02481">
    <property type="entry name" value="hemeryth_dom"/>
    <property type="match status" value="1"/>
</dbReference>
<dbReference type="SUPFAM" id="SSF55874">
    <property type="entry name" value="ATPase domain of HSP90 chaperone/DNA topoisomerase II/histidine kinase"/>
    <property type="match status" value="1"/>
</dbReference>
<dbReference type="Proteomes" id="UP000605676">
    <property type="component" value="Unassembled WGS sequence"/>
</dbReference>
<protein>
    <recommendedName>
        <fullName evidence="3">histidine kinase</fullName>
        <ecNumber evidence="3">2.7.13.3</ecNumber>
    </recommendedName>
</protein>
<dbReference type="SUPFAM" id="SSF55785">
    <property type="entry name" value="PYP-like sensor domain (PAS domain)"/>
    <property type="match status" value="2"/>
</dbReference>
<dbReference type="InterPro" id="IPR013655">
    <property type="entry name" value="PAS_fold_3"/>
</dbReference>
<dbReference type="PROSITE" id="PS50109">
    <property type="entry name" value="HIS_KIN"/>
    <property type="match status" value="1"/>
</dbReference>
<dbReference type="Pfam" id="PF08447">
    <property type="entry name" value="PAS_3"/>
    <property type="match status" value="1"/>
</dbReference>
<evidence type="ECO:0000313" key="14">
    <source>
        <dbReference type="EMBL" id="MBK3519781.1"/>
    </source>
</evidence>
<evidence type="ECO:0000313" key="15">
    <source>
        <dbReference type="Proteomes" id="UP000605676"/>
    </source>
</evidence>
<dbReference type="CDD" id="cd00082">
    <property type="entry name" value="HisKA"/>
    <property type="match status" value="1"/>
</dbReference>
<dbReference type="SMART" id="SM00091">
    <property type="entry name" value="PAS"/>
    <property type="match status" value="2"/>
</dbReference>
<dbReference type="InterPro" id="IPR000014">
    <property type="entry name" value="PAS"/>
</dbReference>
<dbReference type="InterPro" id="IPR012827">
    <property type="entry name" value="Hemerythrin_metal-bd"/>
</dbReference>
<keyword evidence="4 9" id="KW-0597">Phosphoprotein</keyword>
<keyword evidence="8" id="KW-0408">Iron</keyword>
<dbReference type="Pfam" id="PF00512">
    <property type="entry name" value="HisKA"/>
    <property type="match status" value="1"/>
</dbReference>
<dbReference type="Pfam" id="PF02518">
    <property type="entry name" value="HATPase_c"/>
    <property type="match status" value="1"/>
</dbReference>
<accession>A0ABS1HQ51</accession>
<dbReference type="InterPro" id="IPR035965">
    <property type="entry name" value="PAS-like_dom_sf"/>
</dbReference>
<dbReference type="PROSITE" id="PS50113">
    <property type="entry name" value="PAC"/>
    <property type="match status" value="1"/>
</dbReference>
<keyword evidence="15" id="KW-1185">Reference proteome</keyword>
<dbReference type="InterPro" id="IPR036890">
    <property type="entry name" value="HATPase_C_sf"/>
</dbReference>
<dbReference type="PROSITE" id="PS50110">
    <property type="entry name" value="RESPONSE_REGULATORY"/>
    <property type="match status" value="1"/>
</dbReference>
<evidence type="ECO:0000256" key="5">
    <source>
        <dbReference type="ARBA" id="ARBA00022679"/>
    </source>
</evidence>
<dbReference type="PANTHER" id="PTHR43047">
    <property type="entry name" value="TWO-COMPONENT HISTIDINE PROTEIN KINASE"/>
    <property type="match status" value="1"/>
</dbReference>
<dbReference type="SMART" id="SM00086">
    <property type="entry name" value="PAC"/>
    <property type="match status" value="2"/>
</dbReference>
<evidence type="ECO:0000259" key="11">
    <source>
        <dbReference type="PROSITE" id="PS50110"/>
    </source>
</evidence>
<dbReference type="InterPro" id="IPR035938">
    <property type="entry name" value="Hemerythrin-like_sf"/>
</dbReference>
<dbReference type="SMART" id="SM00388">
    <property type="entry name" value="HisKA"/>
    <property type="match status" value="1"/>
</dbReference>
<evidence type="ECO:0000256" key="7">
    <source>
        <dbReference type="ARBA" id="ARBA00022777"/>
    </source>
</evidence>
<comment type="similarity">
    <text evidence="2">Belongs to the hemerythrin family.</text>
</comment>
<feature type="domain" description="Response regulatory" evidence="11">
    <location>
        <begin position="700"/>
        <end position="816"/>
    </location>
</feature>
<evidence type="ECO:0000256" key="6">
    <source>
        <dbReference type="ARBA" id="ARBA00022723"/>
    </source>
</evidence>
<dbReference type="Pfam" id="PF01814">
    <property type="entry name" value="Hemerythrin"/>
    <property type="match status" value="1"/>
</dbReference>